<evidence type="ECO:0000313" key="2">
    <source>
        <dbReference type="EMBL" id="KAJ9705736.1"/>
    </source>
</evidence>
<organism evidence="2 3">
    <name type="scientific">Vitis rotundifolia</name>
    <name type="common">Muscadine grape</name>
    <dbReference type="NCBI Taxonomy" id="103349"/>
    <lineage>
        <taxon>Eukaryota</taxon>
        <taxon>Viridiplantae</taxon>
        <taxon>Streptophyta</taxon>
        <taxon>Embryophyta</taxon>
        <taxon>Tracheophyta</taxon>
        <taxon>Spermatophyta</taxon>
        <taxon>Magnoliopsida</taxon>
        <taxon>eudicotyledons</taxon>
        <taxon>Gunneridae</taxon>
        <taxon>Pentapetalae</taxon>
        <taxon>rosids</taxon>
        <taxon>Vitales</taxon>
        <taxon>Vitaceae</taxon>
        <taxon>Viteae</taxon>
        <taxon>Vitis</taxon>
    </lineage>
</organism>
<protein>
    <submittedName>
        <fullName evidence="2">Uncharacterized protein</fullName>
    </submittedName>
</protein>
<dbReference type="AlphaFoldDB" id="A0AA39ADX1"/>
<keyword evidence="3" id="KW-1185">Reference proteome</keyword>
<accession>A0AA39ADX1</accession>
<keyword evidence="1" id="KW-0472">Membrane</keyword>
<dbReference type="Proteomes" id="UP001168098">
    <property type="component" value="Unassembled WGS sequence"/>
</dbReference>
<name>A0AA39ADX1_VITRO</name>
<dbReference type="EMBL" id="JARBHA010000003">
    <property type="protein sequence ID" value="KAJ9705736.1"/>
    <property type="molecule type" value="Genomic_DNA"/>
</dbReference>
<proteinExistence type="predicted"/>
<feature type="transmembrane region" description="Helical" evidence="1">
    <location>
        <begin position="62"/>
        <end position="78"/>
    </location>
</feature>
<keyword evidence="1" id="KW-0812">Transmembrane</keyword>
<evidence type="ECO:0000256" key="1">
    <source>
        <dbReference type="SAM" id="Phobius"/>
    </source>
</evidence>
<sequence length="81" mass="9189">MDEVFSPTSSSCSLNISFICSKIINSVSFNISFWKAFNKVIFPNVYLSHMCTCEVNSTTHNLTVSLICIFTLLGYFLSKRF</sequence>
<reference evidence="2 3" key="1">
    <citation type="journal article" date="2023" name="BMC Biotechnol.">
        <title>Vitis rotundifolia cv Carlos genome sequencing.</title>
        <authorList>
            <person name="Huff M."/>
            <person name="Hulse-Kemp A."/>
            <person name="Scheffler B."/>
            <person name="Youngblood R."/>
            <person name="Simpson S."/>
            <person name="Babiker E."/>
            <person name="Staton M."/>
        </authorList>
    </citation>
    <scope>NUCLEOTIDE SEQUENCE [LARGE SCALE GENOMIC DNA]</scope>
    <source>
        <tissue evidence="2">Leaf</tissue>
    </source>
</reference>
<evidence type="ECO:0000313" key="3">
    <source>
        <dbReference type="Proteomes" id="UP001168098"/>
    </source>
</evidence>
<gene>
    <name evidence="2" type="ORF">PVL29_003702</name>
</gene>
<keyword evidence="1" id="KW-1133">Transmembrane helix</keyword>
<comment type="caution">
    <text evidence="2">The sequence shown here is derived from an EMBL/GenBank/DDBJ whole genome shotgun (WGS) entry which is preliminary data.</text>
</comment>